<feature type="binding site" evidence="7">
    <location>
        <position position="61"/>
    </location>
    <ligand>
        <name>Ni(2+)</name>
        <dbReference type="ChEBI" id="CHEBI:49786"/>
    </ligand>
</feature>
<dbReference type="SUPFAM" id="SSF56762">
    <property type="entry name" value="HydB/Nqo4-like"/>
    <property type="match status" value="1"/>
</dbReference>
<evidence type="ECO:0000256" key="6">
    <source>
        <dbReference type="ARBA" id="ARBA00023002"/>
    </source>
</evidence>
<reference evidence="8 9" key="1">
    <citation type="submission" date="2019-03" db="EMBL/GenBank/DDBJ databases">
        <title>Metabolic potential of uncultured bacteria and archaea associated with petroleum seepage in deep-sea sediments.</title>
        <authorList>
            <person name="Dong X."/>
            <person name="Hubert C."/>
        </authorList>
    </citation>
    <scope>NUCLEOTIDE SEQUENCE [LARGE SCALE GENOMIC DNA]</scope>
    <source>
        <strain evidence="8">E29_bin78</strain>
    </source>
</reference>
<evidence type="ECO:0000256" key="5">
    <source>
        <dbReference type="ARBA" id="ARBA00022723"/>
    </source>
</evidence>
<comment type="caution">
    <text evidence="8">The sequence shown here is derived from an EMBL/GenBank/DDBJ whole genome shotgun (WGS) entry which is preliminary data.</text>
</comment>
<comment type="cofactor">
    <cofactor evidence="7">
        <name>Fe cation</name>
        <dbReference type="ChEBI" id="CHEBI:24875"/>
    </cofactor>
</comment>
<evidence type="ECO:0000313" key="9">
    <source>
        <dbReference type="Proteomes" id="UP000320679"/>
    </source>
</evidence>
<gene>
    <name evidence="8" type="ORF">E3J59_04485</name>
</gene>
<keyword evidence="6" id="KW-0560">Oxidoreductase</keyword>
<proteinExistence type="inferred from homology"/>
<evidence type="ECO:0000256" key="7">
    <source>
        <dbReference type="PIRSR" id="PIRSR601501-1"/>
    </source>
</evidence>
<dbReference type="Proteomes" id="UP000320679">
    <property type="component" value="Unassembled WGS sequence"/>
</dbReference>
<feature type="binding site" evidence="7">
    <location>
        <position position="429"/>
    </location>
    <ligand>
        <name>Mg(2+)</name>
        <dbReference type="ChEBI" id="CHEBI:18420"/>
    </ligand>
</feature>
<dbReference type="InterPro" id="IPR050867">
    <property type="entry name" value="NiFe/NiFeSe_hydrgnase_LSU"/>
</dbReference>
<feature type="binding site" evidence="7">
    <location>
        <position position="42"/>
    </location>
    <ligand>
        <name>Mg(2+)</name>
        <dbReference type="ChEBI" id="CHEBI:18420"/>
    </ligand>
</feature>
<evidence type="ECO:0000256" key="1">
    <source>
        <dbReference type="ARBA" id="ARBA00001967"/>
    </source>
</evidence>
<evidence type="ECO:0000256" key="2">
    <source>
        <dbReference type="ARBA" id="ARBA00004196"/>
    </source>
</evidence>
<dbReference type="GO" id="GO:0030313">
    <property type="term" value="C:cell envelope"/>
    <property type="evidence" value="ECO:0007669"/>
    <property type="project" value="UniProtKB-SubCell"/>
</dbReference>
<dbReference type="PANTHER" id="PTHR42958">
    <property type="entry name" value="HYDROGENASE-2 LARGE CHAIN"/>
    <property type="match status" value="1"/>
</dbReference>
<keyword evidence="7" id="KW-0408">Iron</keyword>
<keyword evidence="4 7" id="KW-0533">Nickel</keyword>
<feature type="binding site" evidence="7">
    <location>
        <position position="64"/>
    </location>
    <ligand>
        <name>Fe cation</name>
        <dbReference type="ChEBI" id="CHEBI:24875"/>
    </ligand>
</feature>
<feature type="binding site" evidence="7">
    <location>
        <position position="480"/>
    </location>
    <ligand>
        <name>Fe cation</name>
        <dbReference type="ChEBI" id="CHEBI:24875"/>
    </ligand>
</feature>
<dbReference type="InterPro" id="IPR001501">
    <property type="entry name" value="Ni-dep_hyd_lsu"/>
</dbReference>
<comment type="cofactor">
    <cofactor evidence="1 7">
        <name>Ni(2+)</name>
        <dbReference type="ChEBI" id="CHEBI:49786"/>
    </cofactor>
</comment>
<evidence type="ECO:0000256" key="3">
    <source>
        <dbReference type="ARBA" id="ARBA00009292"/>
    </source>
</evidence>
<dbReference type="PROSITE" id="PS00507">
    <property type="entry name" value="NI_HGENASE_L_1"/>
    <property type="match status" value="1"/>
</dbReference>
<sequence length="507" mass="56800">MKKTLKISPFNRAEGDLEIKVELEDSKVTEAYASGVMFRGFERLLKGRDPMDALVFTPRICGICSASHSTACSNALRVAFKAKMPPNAYLARNIILATEVLLNHLTHFYLFFAVDLVNKKYLPSRAHRELAQRFAPFEGSSYSKFIRARTNLLGVLGLFAGKWPNTLALQPGGTTRPVNLSEIIRAKGILVEFQNFLEQDFLGSEIEGWLENKNLPDIDFWMGEDSHANSDLGLFIRSARRFGLDKIGKGPGKFLSSGGYELADGRTWLKSGYFDGEFKSFNEGKITEDIKHSWLKGYEKGRHPFEGVTEPDVDKPGAYSWAKSPRYSGNVVEVGPLARMINDRDPLVLNLVSDLGPSVYTRVLARLHEGVRLLKQLKIWLEEIDPSQPFYIKPEKPKQAMGKGLTEAARGVLGHWIIIEKDRIENYQVITPTTWNVSPRDSHGNPGAVEEALIGTSVEDEKNPVEIAHIIRSYDPCLFCTVHALKMNKPIATFELAVQGIIKRGYS</sequence>
<dbReference type="GO" id="GO:0016151">
    <property type="term" value="F:nickel cation binding"/>
    <property type="evidence" value="ECO:0007669"/>
    <property type="project" value="InterPro"/>
</dbReference>
<keyword evidence="5 7" id="KW-0479">Metal-binding</keyword>
<dbReference type="InterPro" id="IPR029014">
    <property type="entry name" value="NiFe-Hase_large"/>
</dbReference>
<dbReference type="Pfam" id="PF00374">
    <property type="entry name" value="NiFeSe_Hases"/>
    <property type="match status" value="1"/>
</dbReference>
<protein>
    <submittedName>
        <fullName evidence="8">HupV protein</fullName>
    </submittedName>
</protein>
<dbReference type="InterPro" id="IPR018194">
    <property type="entry name" value="Ni-dep_hyd_lsu_Ni_BS"/>
</dbReference>
<dbReference type="AlphaFoldDB" id="A0A523URH3"/>
<evidence type="ECO:0000313" key="8">
    <source>
        <dbReference type="EMBL" id="TET44921.1"/>
    </source>
</evidence>
<name>A0A523URH3_UNCAE</name>
<dbReference type="GO" id="GO:0008901">
    <property type="term" value="F:ferredoxin hydrogenase activity"/>
    <property type="evidence" value="ECO:0007669"/>
    <property type="project" value="InterPro"/>
</dbReference>
<evidence type="ECO:0000256" key="4">
    <source>
        <dbReference type="ARBA" id="ARBA00022596"/>
    </source>
</evidence>
<dbReference type="EMBL" id="SOJK01000191">
    <property type="protein sequence ID" value="TET44921.1"/>
    <property type="molecule type" value="Genomic_DNA"/>
</dbReference>
<accession>A0A523URH3</accession>
<comment type="subcellular location">
    <subcellularLocation>
        <location evidence="2">Cell envelope</location>
    </subcellularLocation>
</comment>
<dbReference type="Gene3D" id="1.10.645.10">
    <property type="entry name" value="Cytochrome-c3 Hydrogenase, chain B"/>
    <property type="match status" value="1"/>
</dbReference>
<feature type="binding site" evidence="7">
    <location>
        <position position="64"/>
    </location>
    <ligand>
        <name>Ni(2+)</name>
        <dbReference type="ChEBI" id="CHEBI:49786"/>
    </ligand>
</feature>
<organism evidence="8 9">
    <name type="scientific">Aerophobetes bacterium</name>
    <dbReference type="NCBI Taxonomy" id="2030807"/>
    <lineage>
        <taxon>Bacteria</taxon>
        <taxon>Candidatus Aerophobota</taxon>
    </lineage>
</organism>
<feature type="binding site" evidence="7">
    <location>
        <position position="477"/>
    </location>
    <ligand>
        <name>Ni(2+)</name>
        <dbReference type="ChEBI" id="CHEBI:49786"/>
    </ligand>
</feature>
<dbReference type="PANTHER" id="PTHR42958:SF4">
    <property type="entry name" value="HYDROGENASE EXPRESSION_FORMATION PROTEIN HUPK"/>
    <property type="match status" value="1"/>
</dbReference>
<keyword evidence="7" id="KW-0460">Magnesium</keyword>
<comment type="similarity">
    <text evidence="3">Belongs to the [NiFe]/[NiFeSe] hydrogenase large subunit family.</text>
</comment>
<feature type="binding site" evidence="7">
    <location>
        <position position="483"/>
    </location>
    <ligand>
        <name>Mg(2+)</name>
        <dbReference type="ChEBI" id="CHEBI:18420"/>
    </ligand>
</feature>